<dbReference type="InterPro" id="IPR036282">
    <property type="entry name" value="Glutathione-S-Trfase_C_sf"/>
</dbReference>
<dbReference type="InterPro" id="IPR010987">
    <property type="entry name" value="Glutathione-S-Trfase_C-like"/>
</dbReference>
<dbReference type="InterPro" id="IPR004046">
    <property type="entry name" value="GST_C"/>
</dbReference>
<dbReference type="SUPFAM" id="SSF47616">
    <property type="entry name" value="GST C-terminal domain-like"/>
    <property type="match status" value="1"/>
</dbReference>
<dbReference type="PROSITE" id="PS50405">
    <property type="entry name" value="GST_CTER"/>
    <property type="match status" value="1"/>
</dbReference>
<evidence type="ECO:0000259" key="1">
    <source>
        <dbReference type="PROSITE" id="PS50405"/>
    </source>
</evidence>
<reference evidence="2 3" key="1">
    <citation type="submission" date="2023-02" db="EMBL/GenBank/DDBJ databases">
        <title>Host association and intracellularity evolved multiple times independently in the Rickettsiales.</title>
        <authorList>
            <person name="Castelli M."/>
            <person name="Nardi T."/>
            <person name="Gammuto L."/>
            <person name="Bellinzona G."/>
            <person name="Sabaneyeva E."/>
            <person name="Potekhin A."/>
            <person name="Serra V."/>
            <person name="Petroni G."/>
            <person name="Sassera D."/>
        </authorList>
    </citation>
    <scope>NUCLEOTIDE SEQUENCE [LARGE SCALE GENOMIC DNA]</scope>
    <source>
        <strain evidence="2 3">BOD18</strain>
    </source>
</reference>
<evidence type="ECO:0000313" key="3">
    <source>
        <dbReference type="Proteomes" id="UP001293791"/>
    </source>
</evidence>
<dbReference type="EMBL" id="JARGYT010000001">
    <property type="protein sequence ID" value="MDZ5761698.1"/>
    <property type="molecule type" value="Genomic_DNA"/>
</dbReference>
<dbReference type="Gene3D" id="1.20.1050.10">
    <property type="match status" value="1"/>
</dbReference>
<name>A0ABU5L6E2_9RICK</name>
<dbReference type="CDD" id="cd00299">
    <property type="entry name" value="GST_C_family"/>
    <property type="match status" value="1"/>
</dbReference>
<dbReference type="Proteomes" id="UP001293791">
    <property type="component" value="Unassembled WGS sequence"/>
</dbReference>
<protein>
    <submittedName>
        <fullName evidence="2">Glutathione S-transferase family protein</fullName>
    </submittedName>
</protein>
<dbReference type="Pfam" id="PF14497">
    <property type="entry name" value="GST_C_3"/>
    <property type="match status" value="1"/>
</dbReference>
<gene>
    <name evidence="2" type="ORF">Cyrtocomes_00055</name>
</gene>
<keyword evidence="3" id="KW-1185">Reference proteome</keyword>
<accession>A0ABU5L6E2</accession>
<organism evidence="2 3">
    <name type="scientific">Candidatus Cyrtobacter comes</name>
    <dbReference type="NCBI Taxonomy" id="675776"/>
    <lineage>
        <taxon>Bacteria</taxon>
        <taxon>Pseudomonadati</taxon>
        <taxon>Pseudomonadota</taxon>
        <taxon>Alphaproteobacteria</taxon>
        <taxon>Rickettsiales</taxon>
        <taxon>Candidatus Midichloriaceae</taxon>
        <taxon>Candidatus Cyrtobacter</taxon>
    </lineage>
</organism>
<dbReference type="Gene3D" id="3.40.30.10">
    <property type="entry name" value="Glutaredoxin"/>
    <property type="match status" value="1"/>
</dbReference>
<comment type="caution">
    <text evidence="2">The sequence shown here is derived from an EMBL/GenBank/DDBJ whole genome shotgun (WGS) entry which is preliminary data.</text>
</comment>
<proteinExistence type="predicted"/>
<dbReference type="PANTHER" id="PTHR43969:SF9">
    <property type="entry name" value="GLUTATHIONE S TRANSFERASE D10, ISOFORM A-RELATED"/>
    <property type="match status" value="1"/>
</dbReference>
<evidence type="ECO:0000313" key="2">
    <source>
        <dbReference type="EMBL" id="MDZ5761698.1"/>
    </source>
</evidence>
<dbReference type="PANTHER" id="PTHR43969">
    <property type="entry name" value="GLUTATHIONE S TRANSFERASE D10, ISOFORM A-RELATED"/>
    <property type="match status" value="1"/>
</dbReference>
<dbReference type="SUPFAM" id="SSF52833">
    <property type="entry name" value="Thioredoxin-like"/>
    <property type="match status" value="1"/>
</dbReference>
<sequence length="213" mass="25196">MRITLDEIKIDYTLIEEDFWNRRANFLALDPRGETPLVIIEEEDVILSGNFSSFEYIFEQYREKQEVMPLDLKSRLVIGKIVEWFDLKFYREVTKYLIDERVFKQLIFSKTIKKPPNSSAIRAAKTNLKYHIEYIDFLLKDHTYLKSDKFTIADIACASQISLLDFIGEMNWDNSSKLKEWYSIVKSRKSVQCVLKDAMSGVHPPEHYMIPDF</sequence>
<dbReference type="InterPro" id="IPR036249">
    <property type="entry name" value="Thioredoxin-like_sf"/>
</dbReference>
<feature type="domain" description="GST C-terminal" evidence="1">
    <location>
        <begin position="71"/>
        <end position="213"/>
    </location>
</feature>